<accession>A0AAV6WVG1</accession>
<evidence type="ECO:0000256" key="2">
    <source>
        <dbReference type="SAM" id="Phobius"/>
    </source>
</evidence>
<feature type="compositionally biased region" description="Basic and acidic residues" evidence="1">
    <location>
        <begin position="235"/>
        <end position="260"/>
    </location>
</feature>
<protein>
    <recommendedName>
        <fullName evidence="5">Hydroxyproline-rich glycoprotein family protein</fullName>
    </recommendedName>
</protein>
<evidence type="ECO:0000256" key="1">
    <source>
        <dbReference type="SAM" id="MobiDB-lite"/>
    </source>
</evidence>
<evidence type="ECO:0000313" key="3">
    <source>
        <dbReference type="EMBL" id="KAG8374684.1"/>
    </source>
</evidence>
<dbReference type="InterPro" id="IPR008480">
    <property type="entry name" value="DUF761_pln"/>
</dbReference>
<dbReference type="PANTHER" id="PTHR34059">
    <property type="entry name" value="EXPRESSED PROTEIN"/>
    <property type="match status" value="1"/>
</dbReference>
<dbReference type="SUPFAM" id="SSF101447">
    <property type="entry name" value="Formin homology 2 domain (FH2 domain)"/>
    <property type="match status" value="1"/>
</dbReference>
<feature type="region of interest" description="Disordered" evidence="1">
    <location>
        <begin position="234"/>
        <end position="440"/>
    </location>
</feature>
<dbReference type="Proteomes" id="UP000826271">
    <property type="component" value="Unassembled WGS sequence"/>
</dbReference>
<feature type="compositionally biased region" description="Acidic residues" evidence="1">
    <location>
        <begin position="391"/>
        <end position="407"/>
    </location>
</feature>
<feature type="compositionally biased region" description="Polar residues" evidence="1">
    <location>
        <begin position="355"/>
        <end position="380"/>
    </location>
</feature>
<keyword evidence="4" id="KW-1185">Reference proteome</keyword>
<organism evidence="3 4">
    <name type="scientific">Buddleja alternifolia</name>
    <dbReference type="NCBI Taxonomy" id="168488"/>
    <lineage>
        <taxon>Eukaryota</taxon>
        <taxon>Viridiplantae</taxon>
        <taxon>Streptophyta</taxon>
        <taxon>Embryophyta</taxon>
        <taxon>Tracheophyta</taxon>
        <taxon>Spermatophyta</taxon>
        <taxon>Magnoliopsida</taxon>
        <taxon>eudicotyledons</taxon>
        <taxon>Gunneridae</taxon>
        <taxon>Pentapetalae</taxon>
        <taxon>asterids</taxon>
        <taxon>lamiids</taxon>
        <taxon>Lamiales</taxon>
        <taxon>Scrophulariaceae</taxon>
        <taxon>Buddlejeae</taxon>
        <taxon>Buddleja</taxon>
    </lineage>
</organism>
<dbReference type="Pfam" id="PF05553">
    <property type="entry name" value="DUF761"/>
    <property type="match status" value="1"/>
</dbReference>
<sequence length="478" mass="53513">MADAASHATKPQTLPPPQIHANPTKFFLYKAALVTLFLVLLPLFPSLAPEFINQTLHARSWEFLQLIFVGIAVSYGLFSKKNDETEKDHNISKPDNAQSYVSKLLQVSSVFEDESENQALIDENKVQTWTSQYYREEPPVVAVAKERETTTPVVKEDHFVAAKPLLLPVRSLKHRLPEEISQKPDLIIDDKIGRSNSKRFSVDSRRPKVGEFGGVNSEKENVVLRSPIPWRSRSGRIEFNENGDGNKDNSSIDDRAELNRSSKPNLSPTTSFSSESQAKSSENVVRRKNLSSTPAPPPPPPPPPPPLPFLRKSNSSVAKSSNGASSDKPLRRSFRSVPAEELSESEIEEPPRTRMNLQNNKWSQARKSVGTFKSTDNYETNVVDKKAVIESSDDESEEEEEEDDYFEDIISSDINGKSDVTIDNTNDNNNNGEVVGGGPDVDKKADEFIAKFREQIRLQRIESIRRSTAQRAGKTTLR</sequence>
<keyword evidence="2" id="KW-0472">Membrane</keyword>
<gene>
    <name evidence="3" type="ORF">BUALT_Bualt10G0021500</name>
</gene>
<feature type="compositionally biased region" description="Pro residues" evidence="1">
    <location>
        <begin position="294"/>
        <end position="308"/>
    </location>
</feature>
<feature type="compositionally biased region" description="Low complexity" evidence="1">
    <location>
        <begin position="408"/>
        <end position="433"/>
    </location>
</feature>
<feature type="transmembrane region" description="Helical" evidence="2">
    <location>
        <begin position="26"/>
        <end position="48"/>
    </location>
</feature>
<name>A0AAV6WVG1_9LAMI</name>
<evidence type="ECO:0008006" key="5">
    <source>
        <dbReference type="Google" id="ProtNLM"/>
    </source>
</evidence>
<feature type="compositionally biased region" description="Low complexity" evidence="1">
    <location>
        <begin position="312"/>
        <end position="326"/>
    </location>
</feature>
<feature type="compositionally biased region" description="Low complexity" evidence="1">
    <location>
        <begin position="271"/>
        <end position="281"/>
    </location>
</feature>
<dbReference type="PANTHER" id="PTHR34059:SF1">
    <property type="entry name" value="EXPRESSED PROTEIN"/>
    <property type="match status" value="1"/>
</dbReference>
<evidence type="ECO:0000313" key="4">
    <source>
        <dbReference type="Proteomes" id="UP000826271"/>
    </source>
</evidence>
<dbReference type="EMBL" id="WHWC01000010">
    <property type="protein sequence ID" value="KAG8374684.1"/>
    <property type="molecule type" value="Genomic_DNA"/>
</dbReference>
<dbReference type="AlphaFoldDB" id="A0AAV6WVG1"/>
<feature type="compositionally biased region" description="Polar residues" evidence="1">
    <location>
        <begin position="261"/>
        <end position="270"/>
    </location>
</feature>
<keyword evidence="2" id="KW-0812">Transmembrane</keyword>
<keyword evidence="2" id="KW-1133">Transmembrane helix</keyword>
<reference evidence="3" key="1">
    <citation type="submission" date="2019-10" db="EMBL/GenBank/DDBJ databases">
        <authorList>
            <person name="Zhang R."/>
            <person name="Pan Y."/>
            <person name="Wang J."/>
            <person name="Ma R."/>
            <person name="Yu S."/>
        </authorList>
    </citation>
    <scope>NUCLEOTIDE SEQUENCE</scope>
    <source>
        <strain evidence="3">LA-IB0</strain>
        <tissue evidence="3">Leaf</tissue>
    </source>
</reference>
<comment type="caution">
    <text evidence="3">The sequence shown here is derived from an EMBL/GenBank/DDBJ whole genome shotgun (WGS) entry which is preliminary data.</text>
</comment>
<proteinExistence type="predicted"/>